<keyword evidence="4 7" id="KW-0812">Transmembrane</keyword>
<keyword evidence="3" id="KW-1003">Cell membrane</keyword>
<dbReference type="Gene3D" id="1.10.3720.10">
    <property type="entry name" value="MetI-like"/>
    <property type="match status" value="1"/>
</dbReference>
<evidence type="ECO:0000256" key="7">
    <source>
        <dbReference type="RuleBase" id="RU363032"/>
    </source>
</evidence>
<evidence type="ECO:0000256" key="1">
    <source>
        <dbReference type="ARBA" id="ARBA00004651"/>
    </source>
</evidence>
<feature type="transmembrane region" description="Helical" evidence="7">
    <location>
        <begin position="258"/>
        <end position="277"/>
    </location>
</feature>
<feature type="transmembrane region" description="Helical" evidence="7">
    <location>
        <begin position="429"/>
        <end position="450"/>
    </location>
</feature>
<keyword evidence="10" id="KW-1185">Reference proteome</keyword>
<organism evidence="9 10">
    <name type="scientific">Cellulomonas composti</name>
    <dbReference type="NCBI Taxonomy" id="266130"/>
    <lineage>
        <taxon>Bacteria</taxon>
        <taxon>Bacillati</taxon>
        <taxon>Actinomycetota</taxon>
        <taxon>Actinomycetes</taxon>
        <taxon>Micrococcales</taxon>
        <taxon>Cellulomonadaceae</taxon>
        <taxon>Cellulomonas</taxon>
    </lineage>
</organism>
<feature type="domain" description="ABC transmembrane type-1" evidence="8">
    <location>
        <begin position="101"/>
        <end position="498"/>
    </location>
</feature>
<dbReference type="OrthoDB" id="147639at2"/>
<dbReference type="RefSeq" id="WP_146842562.1">
    <property type="nucleotide sequence ID" value="NZ_BJWG01000006.1"/>
</dbReference>
<proteinExistence type="inferred from homology"/>
<accession>A0A511JB01</accession>
<dbReference type="InterPro" id="IPR000515">
    <property type="entry name" value="MetI-like"/>
</dbReference>
<dbReference type="SUPFAM" id="SSF161098">
    <property type="entry name" value="MetI-like"/>
    <property type="match status" value="1"/>
</dbReference>
<feature type="transmembrane region" description="Helical" evidence="7">
    <location>
        <begin position="372"/>
        <end position="390"/>
    </location>
</feature>
<comment type="caution">
    <text evidence="9">The sequence shown here is derived from an EMBL/GenBank/DDBJ whole genome shotgun (WGS) entry which is preliminary data.</text>
</comment>
<name>A0A511JB01_9CELL</name>
<sequence>MASFVLRRLGVSLLVLLGASFLVYQLVAISGDPLQEYRESNRPNKEQLMQARINLLNLDVPAPVRYFMWLGGALKCVIPGKCDLGKTLQGQEVTDALSAAIPSTLQLVASATILAIVIGITIGIVTALRQYSALDYSVTFMTFLFFSLPVFWVAVLLKQFGAIRFNDFLADPTVSVGVALGIGIVAGLIWALLLGGTMRRRLVVFATATVVTAGIIWYLGWSQWFSYPGLGPAVIAVTGAGIAMGATALLAGLRNRKALYSAFIMVALAVVMELVLVPQLDDAGFWLIVLLGLAAIGAGLLVGWLMGGYDRGQSMKIAALTSFLVAGLVLLDRFMQSWPEYFKATRGRPIATIGSETPGLDGDLWITGIDKYAHLLLPTMALILISLASYTRYSRASMLEVMGQDYVRTARAKGLPERTVVVRHAFRNALIPIATIVAFDIGGLLGGAVITENVFSFKGMGQLFIQGLSHQDPNPVMGVFLVVGITAVTFNLIADLTYSALDPRVRVKA</sequence>
<comment type="subcellular location">
    <subcellularLocation>
        <location evidence="1 7">Cell membrane</location>
        <topology evidence="1 7">Multi-pass membrane protein</topology>
    </subcellularLocation>
</comment>
<feature type="transmembrane region" description="Helical" evidence="7">
    <location>
        <begin position="202"/>
        <end position="221"/>
    </location>
</feature>
<comment type="similarity">
    <text evidence="7">Belongs to the binding-protein-dependent transport system permease family.</text>
</comment>
<dbReference type="EMBL" id="BJWG01000006">
    <property type="protein sequence ID" value="GEL94883.1"/>
    <property type="molecule type" value="Genomic_DNA"/>
</dbReference>
<evidence type="ECO:0000259" key="8">
    <source>
        <dbReference type="PROSITE" id="PS50928"/>
    </source>
</evidence>
<feature type="transmembrane region" description="Helical" evidence="7">
    <location>
        <begin position="317"/>
        <end position="335"/>
    </location>
</feature>
<dbReference type="GO" id="GO:0005886">
    <property type="term" value="C:plasma membrane"/>
    <property type="evidence" value="ECO:0007669"/>
    <property type="project" value="UniProtKB-SubCell"/>
</dbReference>
<feature type="transmembrane region" description="Helical" evidence="7">
    <location>
        <begin position="476"/>
        <end position="498"/>
    </location>
</feature>
<evidence type="ECO:0000256" key="2">
    <source>
        <dbReference type="ARBA" id="ARBA00022448"/>
    </source>
</evidence>
<reference evidence="9 10" key="1">
    <citation type="submission" date="2019-07" db="EMBL/GenBank/DDBJ databases">
        <title>Whole genome shotgun sequence of Cellulomonas composti NBRC 100758.</title>
        <authorList>
            <person name="Hosoyama A."/>
            <person name="Uohara A."/>
            <person name="Ohji S."/>
            <person name="Ichikawa N."/>
        </authorList>
    </citation>
    <scope>NUCLEOTIDE SEQUENCE [LARGE SCALE GENOMIC DNA]</scope>
    <source>
        <strain evidence="9 10">NBRC 100758</strain>
    </source>
</reference>
<feature type="transmembrane region" description="Helical" evidence="7">
    <location>
        <begin position="173"/>
        <end position="195"/>
    </location>
</feature>
<keyword evidence="2 7" id="KW-0813">Transport</keyword>
<feature type="transmembrane region" description="Helical" evidence="7">
    <location>
        <begin position="140"/>
        <end position="161"/>
    </location>
</feature>
<evidence type="ECO:0000256" key="6">
    <source>
        <dbReference type="ARBA" id="ARBA00023136"/>
    </source>
</evidence>
<dbReference type="Pfam" id="PF00528">
    <property type="entry name" value="BPD_transp_1"/>
    <property type="match status" value="1"/>
</dbReference>
<evidence type="ECO:0000313" key="9">
    <source>
        <dbReference type="EMBL" id="GEL94883.1"/>
    </source>
</evidence>
<protein>
    <recommendedName>
        <fullName evidence="8">ABC transmembrane type-1 domain-containing protein</fullName>
    </recommendedName>
</protein>
<evidence type="ECO:0000313" key="10">
    <source>
        <dbReference type="Proteomes" id="UP000321720"/>
    </source>
</evidence>
<dbReference type="PANTHER" id="PTHR43163:SF6">
    <property type="entry name" value="DIPEPTIDE TRANSPORT SYSTEM PERMEASE PROTEIN DPPB-RELATED"/>
    <property type="match status" value="1"/>
</dbReference>
<evidence type="ECO:0000256" key="3">
    <source>
        <dbReference type="ARBA" id="ARBA00022475"/>
    </source>
</evidence>
<feature type="transmembrane region" description="Helical" evidence="7">
    <location>
        <begin position="233"/>
        <end position="251"/>
    </location>
</feature>
<dbReference type="AlphaFoldDB" id="A0A511JB01"/>
<dbReference type="CDD" id="cd06261">
    <property type="entry name" value="TM_PBP2"/>
    <property type="match status" value="1"/>
</dbReference>
<dbReference type="GO" id="GO:0055085">
    <property type="term" value="P:transmembrane transport"/>
    <property type="evidence" value="ECO:0007669"/>
    <property type="project" value="InterPro"/>
</dbReference>
<keyword evidence="5 7" id="KW-1133">Transmembrane helix</keyword>
<feature type="transmembrane region" description="Helical" evidence="7">
    <location>
        <begin position="283"/>
        <end position="305"/>
    </location>
</feature>
<evidence type="ECO:0000256" key="5">
    <source>
        <dbReference type="ARBA" id="ARBA00022989"/>
    </source>
</evidence>
<gene>
    <name evidence="9" type="ORF">CCO02nite_15410</name>
</gene>
<dbReference type="PANTHER" id="PTHR43163">
    <property type="entry name" value="DIPEPTIDE TRANSPORT SYSTEM PERMEASE PROTEIN DPPB-RELATED"/>
    <property type="match status" value="1"/>
</dbReference>
<dbReference type="Proteomes" id="UP000321720">
    <property type="component" value="Unassembled WGS sequence"/>
</dbReference>
<feature type="transmembrane region" description="Helical" evidence="7">
    <location>
        <begin position="107"/>
        <end position="128"/>
    </location>
</feature>
<dbReference type="PROSITE" id="PS50928">
    <property type="entry name" value="ABC_TM1"/>
    <property type="match status" value="1"/>
</dbReference>
<keyword evidence="6 7" id="KW-0472">Membrane</keyword>
<dbReference type="InterPro" id="IPR035906">
    <property type="entry name" value="MetI-like_sf"/>
</dbReference>
<evidence type="ECO:0000256" key="4">
    <source>
        <dbReference type="ARBA" id="ARBA00022692"/>
    </source>
</evidence>